<accession>A0ACB9BBX5</accession>
<sequence>MSPSVHFQCPMLNSTNYTTWAIRKQIILEANNLWEAIEPQPTTKDDVRRDKTATAYLYQSLPEDQLLLISKYKTAKEANLTEDVAMADLINHEVEGVTDSDQKERTGNPHKIVSNEKLLVIQRDLLLIRVKHNASNAKNMDIMQLNVQKRIKNRNTLISLKKT</sequence>
<comment type="caution">
    <text evidence="1">The sequence shown here is derived from an EMBL/GenBank/DDBJ whole genome shotgun (WGS) entry which is preliminary data.</text>
</comment>
<protein>
    <submittedName>
        <fullName evidence="1">Uncharacterized protein</fullName>
    </submittedName>
</protein>
<dbReference type="Proteomes" id="UP001055879">
    <property type="component" value="Linkage Group LG06"/>
</dbReference>
<dbReference type="EMBL" id="CM042052">
    <property type="protein sequence ID" value="KAI3718180.1"/>
    <property type="molecule type" value="Genomic_DNA"/>
</dbReference>
<keyword evidence="2" id="KW-1185">Reference proteome</keyword>
<organism evidence="1 2">
    <name type="scientific">Arctium lappa</name>
    <name type="common">Greater burdock</name>
    <name type="synonym">Lappa major</name>
    <dbReference type="NCBI Taxonomy" id="4217"/>
    <lineage>
        <taxon>Eukaryota</taxon>
        <taxon>Viridiplantae</taxon>
        <taxon>Streptophyta</taxon>
        <taxon>Embryophyta</taxon>
        <taxon>Tracheophyta</taxon>
        <taxon>Spermatophyta</taxon>
        <taxon>Magnoliopsida</taxon>
        <taxon>eudicotyledons</taxon>
        <taxon>Gunneridae</taxon>
        <taxon>Pentapetalae</taxon>
        <taxon>asterids</taxon>
        <taxon>campanulids</taxon>
        <taxon>Asterales</taxon>
        <taxon>Asteraceae</taxon>
        <taxon>Carduoideae</taxon>
        <taxon>Cardueae</taxon>
        <taxon>Arctiinae</taxon>
        <taxon>Arctium</taxon>
    </lineage>
</organism>
<name>A0ACB9BBX5_ARCLA</name>
<reference evidence="2" key="1">
    <citation type="journal article" date="2022" name="Mol. Ecol. Resour.">
        <title>The genomes of chicory, endive, great burdock and yacon provide insights into Asteraceae palaeo-polyploidization history and plant inulin production.</title>
        <authorList>
            <person name="Fan W."/>
            <person name="Wang S."/>
            <person name="Wang H."/>
            <person name="Wang A."/>
            <person name="Jiang F."/>
            <person name="Liu H."/>
            <person name="Zhao H."/>
            <person name="Xu D."/>
            <person name="Zhang Y."/>
        </authorList>
    </citation>
    <scope>NUCLEOTIDE SEQUENCE [LARGE SCALE GENOMIC DNA]</scope>
    <source>
        <strain evidence="2">cv. Niubang</strain>
    </source>
</reference>
<reference evidence="1 2" key="2">
    <citation type="journal article" date="2022" name="Mol. Ecol. Resour.">
        <title>The genomes of chicory, endive, great burdock and yacon provide insights into Asteraceae paleo-polyploidization history and plant inulin production.</title>
        <authorList>
            <person name="Fan W."/>
            <person name="Wang S."/>
            <person name="Wang H."/>
            <person name="Wang A."/>
            <person name="Jiang F."/>
            <person name="Liu H."/>
            <person name="Zhao H."/>
            <person name="Xu D."/>
            <person name="Zhang Y."/>
        </authorList>
    </citation>
    <scope>NUCLEOTIDE SEQUENCE [LARGE SCALE GENOMIC DNA]</scope>
    <source>
        <strain evidence="2">cv. Niubang</strain>
    </source>
</reference>
<gene>
    <name evidence="1" type="ORF">L6452_19037</name>
</gene>
<proteinExistence type="predicted"/>
<evidence type="ECO:0000313" key="1">
    <source>
        <dbReference type="EMBL" id="KAI3718180.1"/>
    </source>
</evidence>
<evidence type="ECO:0000313" key="2">
    <source>
        <dbReference type="Proteomes" id="UP001055879"/>
    </source>
</evidence>